<dbReference type="RefSeq" id="WP_025226195.1">
    <property type="nucleotide sequence ID" value="NZ_CP007139.1"/>
</dbReference>
<dbReference type="Gene3D" id="3.90.1150.10">
    <property type="entry name" value="Aspartate Aminotransferase, domain 1"/>
    <property type="match status" value="1"/>
</dbReference>
<dbReference type="eggNOG" id="COG0399">
    <property type="taxonomic scope" value="Bacteria"/>
</dbReference>
<gene>
    <name evidence="6" type="ORF">OP10G_1849</name>
</gene>
<reference evidence="6 7" key="1">
    <citation type="journal article" date="2014" name="PLoS ONE">
        <title>The first complete genome sequence of the class fimbriimonadia in the phylum armatimonadetes.</title>
        <authorList>
            <person name="Hu Z.Y."/>
            <person name="Wang Y.Z."/>
            <person name="Im W.T."/>
            <person name="Wang S.Y."/>
            <person name="Zhao G.P."/>
            <person name="Zheng H.J."/>
            <person name="Quan Z.X."/>
        </authorList>
    </citation>
    <scope>NUCLEOTIDE SEQUENCE [LARGE SCALE GENOMIC DNA]</scope>
    <source>
        <strain evidence="6">Gsoil 348</strain>
    </source>
</reference>
<dbReference type="Proteomes" id="UP000027982">
    <property type="component" value="Chromosome"/>
</dbReference>
<dbReference type="Gene3D" id="3.40.640.10">
    <property type="entry name" value="Type I PLP-dependent aspartate aminotransferase-like (Major domain)"/>
    <property type="match status" value="1"/>
</dbReference>
<dbReference type="GO" id="GO:0008483">
    <property type="term" value="F:transaminase activity"/>
    <property type="evidence" value="ECO:0007669"/>
    <property type="project" value="TreeGrafter"/>
</dbReference>
<dbReference type="GO" id="GO:0000271">
    <property type="term" value="P:polysaccharide biosynthetic process"/>
    <property type="evidence" value="ECO:0007669"/>
    <property type="project" value="TreeGrafter"/>
</dbReference>
<dbReference type="AlphaFoldDB" id="A0A068NPB8"/>
<dbReference type="PANTHER" id="PTHR30244">
    <property type="entry name" value="TRANSAMINASE"/>
    <property type="match status" value="1"/>
</dbReference>
<dbReference type="STRING" id="661478.OP10G_1849"/>
<evidence type="ECO:0000256" key="4">
    <source>
        <dbReference type="PIRSR" id="PIRSR000390-2"/>
    </source>
</evidence>
<keyword evidence="7" id="KW-1185">Reference proteome</keyword>
<dbReference type="PIRSF" id="PIRSF000390">
    <property type="entry name" value="PLP_StrS"/>
    <property type="match status" value="1"/>
</dbReference>
<dbReference type="SUPFAM" id="SSF53383">
    <property type="entry name" value="PLP-dependent transferases"/>
    <property type="match status" value="1"/>
</dbReference>
<dbReference type="PANTHER" id="PTHR30244:SF36">
    <property type="entry name" value="3-OXO-GLUCOSE-6-PHOSPHATE:GLUTAMATE AMINOTRANSFERASE"/>
    <property type="match status" value="1"/>
</dbReference>
<evidence type="ECO:0000256" key="2">
    <source>
        <dbReference type="ARBA" id="ARBA00037999"/>
    </source>
</evidence>
<comment type="similarity">
    <text evidence="2 5">Belongs to the DegT/DnrJ/EryC1 family.</text>
</comment>
<evidence type="ECO:0000256" key="3">
    <source>
        <dbReference type="PIRSR" id="PIRSR000390-1"/>
    </source>
</evidence>
<dbReference type="CDD" id="cd00616">
    <property type="entry name" value="AHBA_syn"/>
    <property type="match status" value="1"/>
</dbReference>
<organism evidence="6 7">
    <name type="scientific">Fimbriimonas ginsengisoli Gsoil 348</name>
    <dbReference type="NCBI Taxonomy" id="661478"/>
    <lineage>
        <taxon>Bacteria</taxon>
        <taxon>Bacillati</taxon>
        <taxon>Armatimonadota</taxon>
        <taxon>Fimbriimonadia</taxon>
        <taxon>Fimbriimonadales</taxon>
        <taxon>Fimbriimonadaceae</taxon>
        <taxon>Fimbriimonas</taxon>
    </lineage>
</organism>
<evidence type="ECO:0000256" key="5">
    <source>
        <dbReference type="RuleBase" id="RU004508"/>
    </source>
</evidence>
<evidence type="ECO:0000313" key="6">
    <source>
        <dbReference type="EMBL" id="AIE85217.1"/>
    </source>
</evidence>
<name>A0A068NPB8_FIMGI</name>
<evidence type="ECO:0000256" key="1">
    <source>
        <dbReference type="ARBA" id="ARBA00022898"/>
    </source>
</evidence>
<dbReference type="Pfam" id="PF01041">
    <property type="entry name" value="DegT_DnrJ_EryC1"/>
    <property type="match status" value="1"/>
</dbReference>
<dbReference type="InterPro" id="IPR000653">
    <property type="entry name" value="DegT/StrS_aminotransferase"/>
</dbReference>
<sequence>MRVPFYDIKAQYDELAAPLDKVVHEVISSGVYALGPHHNALEREIAELHGCKHGIALNSGTDALRIMMDAQGIGPGDEVITTAFTFVASTETIVQTGATPVFVDVDPSTFMIDTSLIDAAVTERTKAILPIHLFGQLCDVRGVTAAAERNSLVVLEDAAQAIGCTYEGTPSGNFGVAAGFSFYVTKNLGAAGDAGMIVTNDDEYAARARAIRIHGMGRERYYYDYVGYTSRMDEIQAAVLRVKLQRMAAWNERRAEIAAIYLDRLSGLDLPLPSIQPGNNHTWHQFAVTTPRRNELMPFLRERQVDSMIYYPVPLHFHAPYARFGGGEGSLPETERISREVLNLPIHPHLTDEQVEHVARSVVDFFA</sequence>
<protein>
    <submittedName>
        <fullName evidence="6">Pleiotropic regulatory protein DegT</fullName>
    </submittedName>
</protein>
<dbReference type="EMBL" id="CP007139">
    <property type="protein sequence ID" value="AIE85217.1"/>
    <property type="molecule type" value="Genomic_DNA"/>
</dbReference>
<dbReference type="GO" id="GO:0030170">
    <property type="term" value="F:pyridoxal phosphate binding"/>
    <property type="evidence" value="ECO:0007669"/>
    <property type="project" value="TreeGrafter"/>
</dbReference>
<feature type="modified residue" description="N6-(pyridoxal phosphate)lysine" evidence="4">
    <location>
        <position position="186"/>
    </location>
</feature>
<keyword evidence="1 4" id="KW-0663">Pyridoxal phosphate</keyword>
<dbReference type="KEGG" id="fgi:OP10G_1849"/>
<accession>A0A068NPB8</accession>
<proteinExistence type="inferred from homology"/>
<dbReference type="OrthoDB" id="9766188at2"/>
<dbReference type="HOGENOM" id="CLU_033332_7_2_0"/>
<feature type="active site" description="Proton acceptor" evidence="3">
    <location>
        <position position="186"/>
    </location>
</feature>
<dbReference type="InterPro" id="IPR015424">
    <property type="entry name" value="PyrdxlP-dep_Trfase"/>
</dbReference>
<dbReference type="InterPro" id="IPR015422">
    <property type="entry name" value="PyrdxlP-dep_Trfase_small"/>
</dbReference>
<evidence type="ECO:0000313" key="7">
    <source>
        <dbReference type="Proteomes" id="UP000027982"/>
    </source>
</evidence>
<dbReference type="InterPro" id="IPR015421">
    <property type="entry name" value="PyrdxlP-dep_Trfase_major"/>
</dbReference>